<dbReference type="PANTHER" id="PTHR14776:SF1">
    <property type="entry name" value="CADHERIN-LIKE AND PC-ESTERASE DOMAIN-CONTAINING PROTEIN 1"/>
    <property type="match status" value="1"/>
</dbReference>
<gene>
    <name evidence="1" type="ORF">BIW11_00141</name>
</gene>
<dbReference type="Proteomes" id="UP000192247">
    <property type="component" value="Unassembled WGS sequence"/>
</dbReference>
<sequence>MSPANLPTPVFLPIKVVSSLLSSFGSTLLVSSVFLSQPPLKEATWVPASRVKGEDMILVMGGVHWLSKIHMDTALKLLSEQGLHGVKVVVKTLGAGFHQRVHGVHYLPKEGLRKVIFHNQQLITQSLQRGFGVVDTFRMTYARFKDFTEGKCACHFHK</sequence>
<reference evidence="1 2" key="1">
    <citation type="journal article" date="2017" name="Gigascience">
        <title>Draft genome of the honey bee ectoparasitic mite, Tropilaelaps mercedesae, is shaped by the parasitic life history.</title>
        <authorList>
            <person name="Dong X."/>
            <person name="Armstrong S.D."/>
            <person name="Xia D."/>
            <person name="Makepeace B.L."/>
            <person name="Darby A.C."/>
            <person name="Kadowaki T."/>
        </authorList>
    </citation>
    <scope>NUCLEOTIDE SEQUENCE [LARGE SCALE GENOMIC DNA]</scope>
    <source>
        <strain evidence="1">Wuxi-XJTLU</strain>
    </source>
</reference>
<comment type="caution">
    <text evidence="1">The sequence shown here is derived from an EMBL/GenBank/DDBJ whole genome shotgun (WGS) entry which is preliminary data.</text>
</comment>
<evidence type="ECO:0000313" key="1">
    <source>
        <dbReference type="EMBL" id="OQR79519.1"/>
    </source>
</evidence>
<organism evidence="1 2">
    <name type="scientific">Tropilaelaps mercedesae</name>
    <dbReference type="NCBI Taxonomy" id="418985"/>
    <lineage>
        <taxon>Eukaryota</taxon>
        <taxon>Metazoa</taxon>
        <taxon>Ecdysozoa</taxon>
        <taxon>Arthropoda</taxon>
        <taxon>Chelicerata</taxon>
        <taxon>Arachnida</taxon>
        <taxon>Acari</taxon>
        <taxon>Parasitiformes</taxon>
        <taxon>Mesostigmata</taxon>
        <taxon>Gamasina</taxon>
        <taxon>Dermanyssoidea</taxon>
        <taxon>Laelapidae</taxon>
        <taxon>Tropilaelaps</taxon>
    </lineage>
</organism>
<name>A0A1V9Y1A3_9ACAR</name>
<keyword evidence="2" id="KW-1185">Reference proteome</keyword>
<evidence type="ECO:0000313" key="2">
    <source>
        <dbReference type="Proteomes" id="UP000192247"/>
    </source>
</evidence>
<dbReference type="AlphaFoldDB" id="A0A1V9Y1A3"/>
<protein>
    <submittedName>
        <fullName evidence="1">Uncharacterized protein</fullName>
    </submittedName>
</protein>
<proteinExistence type="predicted"/>
<dbReference type="InParanoid" id="A0A1V9Y1A3"/>
<dbReference type="EMBL" id="MNPL01001021">
    <property type="protein sequence ID" value="OQR79519.1"/>
    <property type="molecule type" value="Genomic_DNA"/>
</dbReference>
<accession>A0A1V9Y1A3</accession>
<dbReference type="PANTHER" id="PTHR14776">
    <property type="entry name" value="CADHERIN-LIKE AND PC-ESTERASE DOMAIN-CONTAINING PROTEIN 1"/>
    <property type="match status" value="1"/>
</dbReference>
<feature type="non-terminal residue" evidence="1">
    <location>
        <position position="158"/>
    </location>
</feature>
<dbReference type="OrthoDB" id="2016263at2759"/>